<dbReference type="SUPFAM" id="SSF57903">
    <property type="entry name" value="FYVE/PHD zinc finger"/>
    <property type="match status" value="1"/>
</dbReference>
<dbReference type="EMBL" id="LAZR01000297">
    <property type="protein sequence ID" value="KKN76342.1"/>
    <property type="molecule type" value="Genomic_DNA"/>
</dbReference>
<name>A0A0F9TN40_9ZZZZ</name>
<dbReference type="Gene3D" id="3.30.40.10">
    <property type="entry name" value="Zinc/RING finger domain, C3HC4 (zinc finger)"/>
    <property type="match status" value="1"/>
</dbReference>
<dbReference type="InterPro" id="IPR011011">
    <property type="entry name" value="Znf_FYVE_PHD"/>
</dbReference>
<evidence type="ECO:0000313" key="1">
    <source>
        <dbReference type="EMBL" id="KKN76342.1"/>
    </source>
</evidence>
<reference evidence="1" key="1">
    <citation type="journal article" date="2015" name="Nature">
        <title>Complex archaea that bridge the gap between prokaryotes and eukaryotes.</title>
        <authorList>
            <person name="Spang A."/>
            <person name="Saw J.H."/>
            <person name="Jorgensen S.L."/>
            <person name="Zaremba-Niedzwiedzka K."/>
            <person name="Martijn J."/>
            <person name="Lind A.E."/>
            <person name="van Eijk R."/>
            <person name="Schleper C."/>
            <person name="Guy L."/>
            <person name="Ettema T.J."/>
        </authorList>
    </citation>
    <scope>NUCLEOTIDE SEQUENCE</scope>
</reference>
<dbReference type="InterPro" id="IPR013083">
    <property type="entry name" value="Znf_RING/FYVE/PHD"/>
</dbReference>
<gene>
    <name evidence="1" type="ORF">LCGC14_0371940</name>
</gene>
<comment type="caution">
    <text evidence="1">The sequence shown here is derived from an EMBL/GenBank/DDBJ whole genome shotgun (WGS) entry which is preliminary data.</text>
</comment>
<dbReference type="AlphaFoldDB" id="A0A0F9TN40"/>
<accession>A0A0F9TN40</accession>
<organism evidence="1">
    <name type="scientific">marine sediment metagenome</name>
    <dbReference type="NCBI Taxonomy" id="412755"/>
    <lineage>
        <taxon>unclassified sequences</taxon>
        <taxon>metagenomes</taxon>
        <taxon>ecological metagenomes</taxon>
    </lineage>
</organism>
<sequence length="48" mass="5228">MCEICTSHPCDRCGLDICDSCGEGTNSGEWLCIPCFMNDPNIKSEGEL</sequence>
<protein>
    <submittedName>
        <fullName evidence="1">Uncharacterized protein</fullName>
    </submittedName>
</protein>
<proteinExistence type="predicted"/>